<dbReference type="InterPro" id="IPR039420">
    <property type="entry name" value="WalR-like"/>
</dbReference>
<dbReference type="PROSITE" id="PS50110">
    <property type="entry name" value="RESPONSE_REGULATORY"/>
    <property type="match status" value="1"/>
</dbReference>
<dbReference type="Gene3D" id="3.40.50.2300">
    <property type="match status" value="1"/>
</dbReference>
<feature type="domain" description="Response regulatory" evidence="4">
    <location>
        <begin position="2"/>
        <end position="116"/>
    </location>
</feature>
<dbReference type="RefSeq" id="WP_109332078.1">
    <property type="nucleotide sequence ID" value="NZ_CP029356.1"/>
</dbReference>
<dbReference type="Gene3D" id="1.10.10.10">
    <property type="entry name" value="Winged helix-like DNA-binding domain superfamily/Winged helix DNA-binding domain"/>
    <property type="match status" value="1"/>
</dbReference>
<dbReference type="InterPro" id="IPR001867">
    <property type="entry name" value="OmpR/PhoB-type_DNA-bd"/>
</dbReference>
<dbReference type="KEGG" id="azz:DEW08_24330"/>
<dbReference type="InterPro" id="IPR036388">
    <property type="entry name" value="WH-like_DNA-bd_sf"/>
</dbReference>
<evidence type="ECO:0000259" key="5">
    <source>
        <dbReference type="PROSITE" id="PS51755"/>
    </source>
</evidence>
<dbReference type="Gene3D" id="6.10.250.690">
    <property type="match status" value="1"/>
</dbReference>
<protein>
    <submittedName>
        <fullName evidence="6">Two-component system response regulator</fullName>
    </submittedName>
</protein>
<dbReference type="CDD" id="cd00383">
    <property type="entry name" value="trans_reg_C"/>
    <property type="match status" value="1"/>
</dbReference>
<dbReference type="InterPro" id="IPR001789">
    <property type="entry name" value="Sig_transdc_resp-reg_receiver"/>
</dbReference>
<feature type="DNA-binding region" description="OmpR/PhoB-type" evidence="3">
    <location>
        <begin position="125"/>
        <end position="221"/>
    </location>
</feature>
<dbReference type="InterPro" id="IPR011006">
    <property type="entry name" value="CheY-like_superfamily"/>
</dbReference>
<dbReference type="Pfam" id="PF00072">
    <property type="entry name" value="Response_reg"/>
    <property type="match status" value="1"/>
</dbReference>
<geneLocation type="plasmid" evidence="6 7">
    <name>unnamed1</name>
</geneLocation>
<evidence type="ECO:0000256" key="2">
    <source>
        <dbReference type="PROSITE-ProRule" id="PRU00169"/>
    </source>
</evidence>
<keyword evidence="7" id="KW-1185">Reference proteome</keyword>
<dbReference type="EMBL" id="CP029356">
    <property type="protein sequence ID" value="AWK89127.1"/>
    <property type="molecule type" value="Genomic_DNA"/>
</dbReference>
<sequence length="223" mass="24204">MRVLLVEDEAELAALVAARLGEGGLIVDRFGCLADALEAVATTGYSLAVCDRRLPDGDGADLVGVLRRSQPDCPVILLTAMDSLTDRIDGLDAGADDYITKPFAFDELMARVRVQLRRGQGGRAMPAAEVGRLRFDLSSREVRVDGEPLTLHRRELALLGALVARVGRVVTRESLTEQVYGFDDDIQSNALDAMVSRLRRRLEGAGVMIHTIRGVGYMLTKAP</sequence>
<name>A0A2S2CXX4_9PROT</name>
<dbReference type="GO" id="GO:0006355">
    <property type="term" value="P:regulation of DNA-templated transcription"/>
    <property type="evidence" value="ECO:0007669"/>
    <property type="project" value="InterPro"/>
</dbReference>
<dbReference type="SMART" id="SM00862">
    <property type="entry name" value="Trans_reg_C"/>
    <property type="match status" value="1"/>
</dbReference>
<feature type="domain" description="OmpR/PhoB-type" evidence="5">
    <location>
        <begin position="125"/>
        <end position="221"/>
    </location>
</feature>
<keyword evidence="1 3" id="KW-0238">DNA-binding</keyword>
<dbReference type="SMART" id="SM00448">
    <property type="entry name" value="REC"/>
    <property type="match status" value="1"/>
</dbReference>
<evidence type="ECO:0000313" key="7">
    <source>
        <dbReference type="Proteomes" id="UP000245629"/>
    </source>
</evidence>
<proteinExistence type="predicted"/>
<dbReference type="GO" id="GO:0000976">
    <property type="term" value="F:transcription cis-regulatory region binding"/>
    <property type="evidence" value="ECO:0007669"/>
    <property type="project" value="TreeGrafter"/>
</dbReference>
<dbReference type="OrthoDB" id="9802426at2"/>
<dbReference type="PROSITE" id="PS51755">
    <property type="entry name" value="OMPR_PHOB"/>
    <property type="match status" value="1"/>
</dbReference>
<keyword evidence="6" id="KW-0614">Plasmid</keyword>
<evidence type="ECO:0000313" key="6">
    <source>
        <dbReference type="EMBL" id="AWK89127.1"/>
    </source>
</evidence>
<reference evidence="7" key="1">
    <citation type="submission" date="2018-05" db="EMBL/GenBank/DDBJ databases">
        <title>Azospirillum thermophila sp. nov., a novel isolated from hot spring.</title>
        <authorList>
            <person name="Zhao Z."/>
        </authorList>
    </citation>
    <scope>NUCLEOTIDE SEQUENCE [LARGE SCALE GENOMIC DNA]</scope>
    <source>
        <strain evidence="7">CFH 70021</strain>
        <plasmid evidence="7">unnamed1</plasmid>
    </source>
</reference>
<dbReference type="GO" id="GO:0000156">
    <property type="term" value="F:phosphorelay response regulator activity"/>
    <property type="evidence" value="ECO:0007669"/>
    <property type="project" value="TreeGrafter"/>
</dbReference>
<dbReference type="SUPFAM" id="SSF52172">
    <property type="entry name" value="CheY-like"/>
    <property type="match status" value="1"/>
</dbReference>
<evidence type="ECO:0000256" key="3">
    <source>
        <dbReference type="PROSITE-ProRule" id="PRU01091"/>
    </source>
</evidence>
<dbReference type="GO" id="GO:0032993">
    <property type="term" value="C:protein-DNA complex"/>
    <property type="evidence" value="ECO:0007669"/>
    <property type="project" value="TreeGrafter"/>
</dbReference>
<dbReference type="AlphaFoldDB" id="A0A2S2CXX4"/>
<feature type="modified residue" description="4-aspartylphosphate" evidence="2">
    <location>
        <position position="51"/>
    </location>
</feature>
<dbReference type="PANTHER" id="PTHR48111:SF36">
    <property type="entry name" value="TRANSCRIPTIONAL REGULATORY PROTEIN CUTR"/>
    <property type="match status" value="1"/>
</dbReference>
<dbReference type="PANTHER" id="PTHR48111">
    <property type="entry name" value="REGULATOR OF RPOS"/>
    <property type="match status" value="1"/>
</dbReference>
<dbReference type="Pfam" id="PF00486">
    <property type="entry name" value="Trans_reg_C"/>
    <property type="match status" value="1"/>
</dbReference>
<dbReference type="GO" id="GO:0005829">
    <property type="term" value="C:cytosol"/>
    <property type="evidence" value="ECO:0007669"/>
    <property type="project" value="TreeGrafter"/>
</dbReference>
<evidence type="ECO:0000256" key="1">
    <source>
        <dbReference type="ARBA" id="ARBA00023125"/>
    </source>
</evidence>
<keyword evidence="2" id="KW-0597">Phosphoprotein</keyword>
<organism evidence="6 7">
    <name type="scientific">Azospirillum thermophilum</name>
    <dbReference type="NCBI Taxonomy" id="2202148"/>
    <lineage>
        <taxon>Bacteria</taxon>
        <taxon>Pseudomonadati</taxon>
        <taxon>Pseudomonadota</taxon>
        <taxon>Alphaproteobacteria</taxon>
        <taxon>Rhodospirillales</taxon>
        <taxon>Azospirillaceae</taxon>
        <taxon>Azospirillum</taxon>
    </lineage>
</organism>
<dbReference type="Proteomes" id="UP000245629">
    <property type="component" value="Plasmid unnamed1"/>
</dbReference>
<evidence type="ECO:0000259" key="4">
    <source>
        <dbReference type="PROSITE" id="PS50110"/>
    </source>
</evidence>
<gene>
    <name evidence="6" type="ORF">DEW08_24330</name>
</gene>
<accession>A0A2S2CXX4</accession>